<dbReference type="PANTHER" id="PTHR43355:SF2">
    <property type="entry name" value="FLAVIN REDUCTASE (NADPH)"/>
    <property type="match status" value="1"/>
</dbReference>
<evidence type="ECO:0000259" key="1">
    <source>
        <dbReference type="Pfam" id="PF13460"/>
    </source>
</evidence>
<dbReference type="GO" id="GO:0004074">
    <property type="term" value="F:biliverdin reductase [NAD(P)H] activity"/>
    <property type="evidence" value="ECO:0007669"/>
    <property type="project" value="TreeGrafter"/>
</dbReference>
<name>A0A7W9CE98_9MICO</name>
<dbReference type="InterPro" id="IPR016040">
    <property type="entry name" value="NAD(P)-bd_dom"/>
</dbReference>
<dbReference type="PANTHER" id="PTHR43355">
    <property type="entry name" value="FLAVIN REDUCTASE (NADPH)"/>
    <property type="match status" value="1"/>
</dbReference>
<reference evidence="2 3" key="1">
    <citation type="submission" date="2020-08" db="EMBL/GenBank/DDBJ databases">
        <title>Sequencing the genomes of 1000 actinobacteria strains.</title>
        <authorList>
            <person name="Klenk H.-P."/>
        </authorList>
    </citation>
    <scope>NUCLEOTIDE SEQUENCE [LARGE SCALE GENOMIC DNA]</scope>
    <source>
        <strain evidence="2 3">DSM 24823</strain>
    </source>
</reference>
<organism evidence="2 3">
    <name type="scientific">Microbacterium ginsengiterrae</name>
    <dbReference type="NCBI Taxonomy" id="546115"/>
    <lineage>
        <taxon>Bacteria</taxon>
        <taxon>Bacillati</taxon>
        <taxon>Actinomycetota</taxon>
        <taxon>Actinomycetes</taxon>
        <taxon>Micrococcales</taxon>
        <taxon>Microbacteriaceae</taxon>
        <taxon>Microbacterium</taxon>
    </lineage>
</organism>
<feature type="domain" description="NAD(P)-binding" evidence="1">
    <location>
        <begin position="7"/>
        <end position="193"/>
    </location>
</feature>
<dbReference type="Gene3D" id="3.40.50.720">
    <property type="entry name" value="NAD(P)-binding Rossmann-like Domain"/>
    <property type="match status" value="1"/>
</dbReference>
<proteinExistence type="predicted"/>
<dbReference type="Proteomes" id="UP000517712">
    <property type="component" value="Unassembled WGS sequence"/>
</dbReference>
<protein>
    <submittedName>
        <fullName evidence="2">Uncharacterized protein YbjT (DUF2867 family)</fullName>
    </submittedName>
</protein>
<dbReference type="InterPro" id="IPR036291">
    <property type="entry name" value="NAD(P)-bd_dom_sf"/>
</dbReference>
<dbReference type="EMBL" id="JACHMU010000001">
    <property type="protein sequence ID" value="MBB5744023.1"/>
    <property type="molecule type" value="Genomic_DNA"/>
</dbReference>
<dbReference type="GO" id="GO:0042602">
    <property type="term" value="F:riboflavin reductase (NADPH) activity"/>
    <property type="evidence" value="ECO:0007669"/>
    <property type="project" value="TreeGrafter"/>
</dbReference>
<evidence type="ECO:0000313" key="3">
    <source>
        <dbReference type="Proteomes" id="UP000517712"/>
    </source>
</evidence>
<evidence type="ECO:0000313" key="2">
    <source>
        <dbReference type="EMBL" id="MBB5744023.1"/>
    </source>
</evidence>
<accession>A0A7W9CE98</accession>
<dbReference type="AlphaFoldDB" id="A0A7W9CE98"/>
<keyword evidence="3" id="KW-1185">Reference proteome</keyword>
<dbReference type="Pfam" id="PF13460">
    <property type="entry name" value="NAD_binding_10"/>
    <property type="match status" value="1"/>
</dbReference>
<comment type="caution">
    <text evidence="2">The sequence shown here is derived from an EMBL/GenBank/DDBJ whole genome shotgun (WGS) entry which is preliminary data.</text>
</comment>
<dbReference type="InterPro" id="IPR051606">
    <property type="entry name" value="Polyketide_Oxido-like"/>
</dbReference>
<gene>
    <name evidence="2" type="ORF">HD600_002520</name>
</gene>
<dbReference type="RefSeq" id="WP_184284065.1">
    <property type="nucleotide sequence ID" value="NZ_BAAAPG010000001.1"/>
</dbReference>
<sequence length="209" mass="21874">MKIVVFGSTGGVGQLVVRRAASAGHEVTAFLRSPEKLQTRQGVTIVEGDAFDADAVARAIDGVDAVISCLSSSAPMKPSTEVARMTQNIVAGMQRSGVDRIAYCASAGVDDELTGVIGRSMMLLLRNPLKDHRAAVKHIADAGLNATIARPSGLTDGAFDPDYAEAFTGMPAGMRSIPRASVADFLVKAIEQPEVYSRSSVGLALEKKA</sequence>
<dbReference type="SUPFAM" id="SSF51735">
    <property type="entry name" value="NAD(P)-binding Rossmann-fold domains"/>
    <property type="match status" value="1"/>
</dbReference>